<evidence type="ECO:0000256" key="1">
    <source>
        <dbReference type="ARBA" id="ARBA00001968"/>
    </source>
</evidence>
<dbReference type="PANTHER" id="PTHR22930">
    <property type="match status" value="1"/>
</dbReference>
<comment type="cofactor">
    <cofactor evidence="1">
        <name>a divalent metal cation</name>
        <dbReference type="ChEBI" id="CHEBI:60240"/>
    </cofactor>
</comment>
<keyword evidence="6" id="KW-0378">Hydrolase</keyword>
<dbReference type="GeneID" id="114326606"/>
<dbReference type="PANTHER" id="PTHR22930:SF85">
    <property type="entry name" value="GH03217P-RELATED"/>
    <property type="match status" value="1"/>
</dbReference>
<reference evidence="10" key="1">
    <citation type="submission" date="2025-05" db="UniProtKB">
        <authorList>
            <consortium name="EnsemblMetazoa"/>
        </authorList>
    </citation>
    <scope>IDENTIFICATION</scope>
</reference>
<feature type="compositionally biased region" description="Basic and acidic residues" evidence="8">
    <location>
        <begin position="47"/>
        <end position="56"/>
    </location>
</feature>
<name>A0ABM5IE51_DIAVI</name>
<dbReference type="InterPro" id="IPR027806">
    <property type="entry name" value="HARBI1_dom"/>
</dbReference>
<accession>A0ABM5IE51</accession>
<evidence type="ECO:0000256" key="6">
    <source>
        <dbReference type="ARBA" id="ARBA00022801"/>
    </source>
</evidence>
<evidence type="ECO:0000256" key="8">
    <source>
        <dbReference type="SAM" id="MobiDB-lite"/>
    </source>
</evidence>
<comment type="subcellular location">
    <subcellularLocation>
        <location evidence="2">Nucleus</location>
    </subcellularLocation>
</comment>
<evidence type="ECO:0000256" key="3">
    <source>
        <dbReference type="ARBA" id="ARBA00006958"/>
    </source>
</evidence>
<feature type="domain" description="DDE Tnp4" evidence="9">
    <location>
        <begin position="249"/>
        <end position="389"/>
    </location>
</feature>
<evidence type="ECO:0000313" key="10">
    <source>
        <dbReference type="EnsemblMetazoa" id="XP_028130824.2"/>
    </source>
</evidence>
<keyword evidence="5" id="KW-0479">Metal-binding</keyword>
<dbReference type="Proteomes" id="UP001652700">
    <property type="component" value="Unplaced"/>
</dbReference>
<feature type="compositionally biased region" description="Acidic residues" evidence="8">
    <location>
        <begin position="30"/>
        <end position="46"/>
    </location>
</feature>
<evidence type="ECO:0000259" key="9">
    <source>
        <dbReference type="Pfam" id="PF13359"/>
    </source>
</evidence>
<dbReference type="RefSeq" id="XP_028130824.2">
    <property type="nucleotide sequence ID" value="XM_028275023.2"/>
</dbReference>
<dbReference type="InterPro" id="IPR045249">
    <property type="entry name" value="HARBI1-like"/>
</dbReference>
<organism evidence="10 11">
    <name type="scientific">Diabrotica virgifera virgifera</name>
    <name type="common">western corn rootworm</name>
    <dbReference type="NCBI Taxonomy" id="50390"/>
    <lineage>
        <taxon>Eukaryota</taxon>
        <taxon>Metazoa</taxon>
        <taxon>Ecdysozoa</taxon>
        <taxon>Arthropoda</taxon>
        <taxon>Hexapoda</taxon>
        <taxon>Insecta</taxon>
        <taxon>Pterygota</taxon>
        <taxon>Neoptera</taxon>
        <taxon>Endopterygota</taxon>
        <taxon>Coleoptera</taxon>
        <taxon>Polyphaga</taxon>
        <taxon>Cucujiformia</taxon>
        <taxon>Chrysomeloidea</taxon>
        <taxon>Chrysomelidae</taxon>
        <taxon>Galerucinae</taxon>
        <taxon>Diabroticina</taxon>
        <taxon>Diabroticites</taxon>
        <taxon>Diabrotica</taxon>
    </lineage>
</organism>
<evidence type="ECO:0000256" key="2">
    <source>
        <dbReference type="ARBA" id="ARBA00004123"/>
    </source>
</evidence>
<evidence type="ECO:0000256" key="4">
    <source>
        <dbReference type="ARBA" id="ARBA00022722"/>
    </source>
</evidence>
<dbReference type="Pfam" id="PF13359">
    <property type="entry name" value="DDE_Tnp_4"/>
    <property type="match status" value="1"/>
</dbReference>
<keyword evidence="11" id="KW-1185">Reference proteome</keyword>
<feature type="region of interest" description="Disordered" evidence="8">
    <location>
        <begin position="21"/>
        <end position="63"/>
    </location>
</feature>
<keyword evidence="4" id="KW-0540">Nuclease</keyword>
<proteinExistence type="inferred from homology"/>
<evidence type="ECO:0000256" key="5">
    <source>
        <dbReference type="ARBA" id="ARBA00022723"/>
    </source>
</evidence>
<comment type="similarity">
    <text evidence="3">Belongs to the HARBI1 family.</text>
</comment>
<evidence type="ECO:0000313" key="11">
    <source>
        <dbReference type="Proteomes" id="UP001652700"/>
    </source>
</evidence>
<protein>
    <recommendedName>
        <fullName evidence="9">DDE Tnp4 domain-containing protein</fullName>
    </recommendedName>
</protein>
<sequence>MDRYVLETYLYTSDCGEDGYLFNSSSSSSDSEDDEVECTCDAETEPPPDKKQKLTESGETEAAVELKPKNKTMLYGLLEVDVKTEPEPKKKQKAYEFVELDVPTPTDRKQDGFVEIEVPILNEYDFKNSFRVNKTTYAKVLEMLYPSFSADHKGGRERITAEKATYIFLWYLGNKETFKQMADRFKNTTSTLHGIVKTATSALSQKLSAQIIWPSDAEYSNISKLFQQVGNLKGCLGVLGVSYIRIKSNIKNNEIYENEHYYQSVILQGVVTVNGKFLDIFIGGGSNKPEQLLQKSQLFIEAENNLLGDYYLLSSKDYSNRKWLVKPYKDNGHLTVEQTIFNTCHQTIVNTFTESIGFLKGRFQRLQNVENRAMGMAVQCVESACMIHNLAIDCEDEHEDFCFLDFPDVEAREDVLPQDDINGERRDKALEDLINNSSEYKVR</sequence>
<evidence type="ECO:0000256" key="7">
    <source>
        <dbReference type="ARBA" id="ARBA00023242"/>
    </source>
</evidence>
<dbReference type="EnsemblMetazoa" id="XM_028275023.2">
    <property type="protein sequence ID" value="XP_028130824.2"/>
    <property type="gene ID" value="LOC114326606"/>
</dbReference>
<keyword evidence="7" id="KW-0539">Nucleus</keyword>